<sequence length="1322" mass="144630">MAALATTIMTLGEINEGPKKVFPLFQRPSTKPTVPAPSQTDPTIPSKVLNPPNKNGSKKKATAGSKLKQEIKKGPLDVLVFVEQDNGNGTARSELLTIDPNNGRRKRRKTASQSSKIETGTPRDDDVVVIEGPPPKARRGRPKRSTKEESSSRPLETPAVEASLLEDHFIPALPSITGLGRAVTDNSFETPILSSKTGFTASLITANGLANSNNGMEVTLASTKEVTSDASIVDIKPKKILRFNPKTGTIGSPPPQKSVPTKEAGRKAASKTKIVIICYGENHNLPLEIGQKIEEILNGPTKIPPTAPKQYTAPPNAEMPPTNIAKPKPVHPLFTGKATGKPSTANQKPAEVPPNQPRVSPRKAAVTSRIGTQAYDRPQSPTRVIAPKFSGFGNSTGILKFPGAVEPAWPWEGTNHVRGETGISRQDAEETPPSLVRMTKKGKYQAIEVLSTEDIISRLATSLNVALVTREIQEINLDEFPSVPQCLRIPNKHYQGGTMLQKRSRKELSMKPPFTKSTPTLDDDELQQPGVTQKQVHPATSRVFKSIATSLSAFDQGICETQSWVQKYAPKSASEVLQQGREAMILREWLESLTVKAVETKMADSKSQATHNAEGNGKRKRKSKKLDGFVVSSDEDFDLDEITDPEDDLAGPGGSLNGKKTVVRPIVAAKDSKRLPNAVVISGPHGCGKTAAVYAVAKELEFEVFEINSGSRRSGKDILEKVGDMSKNHLVQQSHNSISVDEENLRIDEALAKDIESGRQGTMNSFFKKKEPAVSKAKDPKPATKSKKAVGIKKSDLPTKPPMQQKKQSLILIEEADIIYDEDKLFWSTILTLVAQSKRPVIITCNNESAIPLQSLLLHAIIRFTPPPVDLAVDYMLSVAACEGHVVKRDAVRVLYETRGCDLRGSLMELNFWCQFAIGDVKGGLDWSYPRWPIGSDVDQNGEKVRVTSEGTYQKGMGWLSQDILESHSHDLNVEEEMLHEAWDGWNLDAGDWQKSIEIDSWAKKMKAESTSRESDIAALGIYVDFTEAMSVADICSGGAFGNDNQILIDIEQPVLTSKAREDYILAYPIVEALPKVDFGSITKSVSLHMKSRARKIFQEDSHIRHGLEVPQEFSAPSESELLGLITKQISAPEPQIRRIDFSLAFDPISEPEKAYVWSSNSLEASSFDRTITMIALDLAPYVRSIVACDARLQQDRARLSNLLSEGGRQGKRMRTTRAAMSALEGSTRRTIRKERYFGDKLNKNFVLYTGMESWLEAAFLEEQASRETLAPDDVSGTGGEGSEDGTVVENGPQLVKKVRGSGARVQSSSGSDRDELGESVS</sequence>
<feature type="region of interest" description="Disordered" evidence="1">
    <location>
        <begin position="305"/>
        <end position="363"/>
    </location>
</feature>
<dbReference type="GO" id="GO:0005524">
    <property type="term" value="F:ATP binding"/>
    <property type="evidence" value="ECO:0007669"/>
    <property type="project" value="InterPro"/>
</dbReference>
<dbReference type="Pfam" id="PF00004">
    <property type="entry name" value="AAA"/>
    <property type="match status" value="1"/>
</dbReference>
<reference evidence="3" key="1">
    <citation type="submission" date="2021-07" db="EMBL/GenBank/DDBJ databases">
        <authorList>
            <person name="Durling M."/>
        </authorList>
    </citation>
    <scope>NUCLEOTIDE SEQUENCE</scope>
</reference>
<evidence type="ECO:0000259" key="2">
    <source>
        <dbReference type="SMART" id="SM00382"/>
    </source>
</evidence>
<evidence type="ECO:0000256" key="1">
    <source>
        <dbReference type="SAM" id="MobiDB-lite"/>
    </source>
</evidence>
<dbReference type="CDD" id="cd00009">
    <property type="entry name" value="AAA"/>
    <property type="match status" value="1"/>
</dbReference>
<dbReference type="SUPFAM" id="SSF52540">
    <property type="entry name" value="P-loop containing nucleoside triphosphate hydrolases"/>
    <property type="match status" value="1"/>
</dbReference>
<dbReference type="OrthoDB" id="9996895at2759"/>
<dbReference type="GO" id="GO:0016887">
    <property type="term" value="F:ATP hydrolysis activity"/>
    <property type="evidence" value="ECO:0007669"/>
    <property type="project" value="InterPro"/>
</dbReference>
<feature type="domain" description="AAA+ ATPase" evidence="2">
    <location>
        <begin position="675"/>
        <end position="868"/>
    </location>
</feature>
<dbReference type="GO" id="GO:0005634">
    <property type="term" value="C:nucleus"/>
    <property type="evidence" value="ECO:0007669"/>
    <property type="project" value="TreeGrafter"/>
</dbReference>
<feature type="compositionally biased region" description="Acidic residues" evidence="1">
    <location>
        <begin position="637"/>
        <end position="649"/>
    </location>
</feature>
<dbReference type="Proteomes" id="UP000701801">
    <property type="component" value="Unassembled WGS sequence"/>
</dbReference>
<feature type="region of interest" description="Disordered" evidence="1">
    <location>
        <begin position="1268"/>
        <end position="1322"/>
    </location>
</feature>
<dbReference type="PANTHER" id="PTHR23389">
    <property type="entry name" value="CHROMOSOME TRANSMISSION FIDELITY FACTOR 18"/>
    <property type="match status" value="1"/>
</dbReference>
<evidence type="ECO:0000313" key="3">
    <source>
        <dbReference type="EMBL" id="CAG8974053.1"/>
    </source>
</evidence>
<feature type="region of interest" description="Disordered" evidence="1">
    <location>
        <begin position="499"/>
        <end position="538"/>
    </location>
</feature>
<dbReference type="PANTHER" id="PTHR23389:SF21">
    <property type="entry name" value="ATPASE FAMILY AAA DOMAIN-CONTAINING PROTEIN 5"/>
    <property type="match status" value="1"/>
</dbReference>
<feature type="region of interest" description="Disordered" evidence="1">
    <location>
        <begin position="602"/>
        <end position="625"/>
    </location>
</feature>
<protein>
    <recommendedName>
        <fullName evidence="2">AAA+ ATPase domain-containing protein</fullName>
    </recommendedName>
</protein>
<keyword evidence="4" id="KW-1185">Reference proteome</keyword>
<dbReference type="SMART" id="SM00382">
    <property type="entry name" value="AAA"/>
    <property type="match status" value="1"/>
</dbReference>
<dbReference type="GO" id="GO:0003677">
    <property type="term" value="F:DNA binding"/>
    <property type="evidence" value="ECO:0007669"/>
    <property type="project" value="TreeGrafter"/>
</dbReference>
<evidence type="ECO:0000313" key="4">
    <source>
        <dbReference type="Proteomes" id="UP000701801"/>
    </source>
</evidence>
<feature type="region of interest" description="Disordered" evidence="1">
    <location>
        <begin position="91"/>
        <end position="159"/>
    </location>
</feature>
<feature type="compositionally biased region" description="Basic and acidic residues" evidence="1">
    <location>
        <begin position="1312"/>
        <end position="1322"/>
    </location>
</feature>
<dbReference type="InterPro" id="IPR003593">
    <property type="entry name" value="AAA+_ATPase"/>
</dbReference>
<accession>A0A9N9PSZ6</accession>
<comment type="caution">
    <text evidence="3">The sequence shown here is derived from an EMBL/GenBank/DDBJ whole genome shotgun (WGS) entry which is preliminary data.</text>
</comment>
<dbReference type="EMBL" id="CAJVRM010000090">
    <property type="protein sequence ID" value="CAG8974053.1"/>
    <property type="molecule type" value="Genomic_DNA"/>
</dbReference>
<feature type="region of interest" description="Disordered" evidence="1">
    <location>
        <begin position="637"/>
        <end position="656"/>
    </location>
</feature>
<feature type="region of interest" description="Disordered" evidence="1">
    <location>
        <begin position="770"/>
        <end position="803"/>
    </location>
</feature>
<name>A0A9N9PSZ6_9HELO</name>
<feature type="region of interest" description="Disordered" evidence="1">
    <location>
        <begin position="244"/>
        <end position="266"/>
    </location>
</feature>
<proteinExistence type="predicted"/>
<feature type="compositionally biased region" description="Polar residues" evidence="1">
    <location>
        <begin position="27"/>
        <end position="43"/>
    </location>
</feature>
<dbReference type="Gene3D" id="3.40.50.300">
    <property type="entry name" value="P-loop containing nucleotide triphosphate hydrolases"/>
    <property type="match status" value="1"/>
</dbReference>
<gene>
    <name evidence="3" type="ORF">HYALB_00009554</name>
</gene>
<feature type="region of interest" description="Disordered" evidence="1">
    <location>
        <begin position="24"/>
        <end position="69"/>
    </location>
</feature>
<feature type="compositionally biased region" description="Basic and acidic residues" evidence="1">
    <location>
        <begin position="770"/>
        <end position="782"/>
    </location>
</feature>
<dbReference type="InterPro" id="IPR027417">
    <property type="entry name" value="P-loop_NTPase"/>
</dbReference>
<organism evidence="3 4">
    <name type="scientific">Hymenoscyphus albidus</name>
    <dbReference type="NCBI Taxonomy" id="595503"/>
    <lineage>
        <taxon>Eukaryota</taxon>
        <taxon>Fungi</taxon>
        <taxon>Dikarya</taxon>
        <taxon>Ascomycota</taxon>
        <taxon>Pezizomycotina</taxon>
        <taxon>Leotiomycetes</taxon>
        <taxon>Helotiales</taxon>
        <taxon>Helotiaceae</taxon>
        <taxon>Hymenoscyphus</taxon>
    </lineage>
</organism>
<dbReference type="InterPro" id="IPR003959">
    <property type="entry name" value="ATPase_AAA_core"/>
</dbReference>